<protein>
    <submittedName>
        <fullName evidence="1">Uncharacterized protein</fullName>
    </submittedName>
</protein>
<keyword evidence="2" id="KW-1185">Reference proteome</keyword>
<dbReference type="AlphaFoldDB" id="N6TYK2"/>
<sequence length="128" mass="13597">MKFAWTIRRLFLYVAMLAALIGPMSIGPAGSAMALSAPNTMATAGSAIMSGMNMADNMPCCPEKQPDKHDCFKGCLLALLCTTSFSADNANGCSLPLSVIWQSHRYDLLPAAQLTPALLEPPARPPKV</sequence>
<dbReference type="EMBL" id="AQHN01000083">
    <property type="protein sequence ID" value="ENN85469.1"/>
    <property type="molecule type" value="Genomic_DNA"/>
</dbReference>
<dbReference type="STRING" id="363754.RHSP_82745"/>
<comment type="caution">
    <text evidence="1">The sequence shown here is derived from an EMBL/GenBank/DDBJ whole genome shotgun (WGS) entry which is preliminary data.</text>
</comment>
<proteinExistence type="predicted"/>
<dbReference type="PATRIC" id="fig|363754.4.peg.4719"/>
<reference evidence="1 2" key="1">
    <citation type="journal article" date="2012" name="BMC Genomics">
        <title>Genomic basis of broad host range and environmental adaptability of Rhizobium tropici CIAT 899 and Rhizobium sp. PRF 81 which are used in inoculants for common bean (Phaseolus vulgaris L.).</title>
        <authorList>
            <person name="Ormeno-Orrillo E."/>
            <person name="Menna P."/>
            <person name="Almeida L.G."/>
            <person name="Ollero F.J."/>
            <person name="Nicolas M.F."/>
            <person name="Pains Rodrigues E."/>
            <person name="Shigueyoshi Nakatani A."/>
            <person name="Silva Batista J.S."/>
            <person name="Oliveira Chueire L.M."/>
            <person name="Souza R.C."/>
            <person name="Ribeiro Vasconcelos A.T."/>
            <person name="Megias M."/>
            <person name="Hungria M."/>
            <person name="Martinez-Romero E."/>
        </authorList>
    </citation>
    <scope>NUCLEOTIDE SEQUENCE [LARGE SCALE GENOMIC DNA]</scope>
    <source>
        <strain evidence="1 2">PRF 81</strain>
    </source>
</reference>
<accession>N6TYK2</accession>
<dbReference type="Proteomes" id="UP000012429">
    <property type="component" value="Unassembled WGS sequence"/>
</dbReference>
<evidence type="ECO:0000313" key="1">
    <source>
        <dbReference type="EMBL" id="ENN85469.1"/>
    </source>
</evidence>
<evidence type="ECO:0000313" key="2">
    <source>
        <dbReference type="Proteomes" id="UP000012429"/>
    </source>
</evidence>
<dbReference type="OrthoDB" id="8403094at2"/>
<organism evidence="1 2">
    <name type="scientific">Rhizobium freirei PRF 81</name>
    <dbReference type="NCBI Taxonomy" id="363754"/>
    <lineage>
        <taxon>Bacteria</taxon>
        <taxon>Pseudomonadati</taxon>
        <taxon>Pseudomonadota</taxon>
        <taxon>Alphaproteobacteria</taxon>
        <taxon>Hyphomicrobiales</taxon>
        <taxon>Rhizobiaceae</taxon>
        <taxon>Rhizobium/Agrobacterium group</taxon>
        <taxon>Rhizobium</taxon>
    </lineage>
</organism>
<gene>
    <name evidence="1" type="ORF">RHSP_82745</name>
</gene>
<dbReference type="RefSeq" id="WP_004123569.1">
    <property type="nucleotide sequence ID" value="NZ_AQHN01000083.1"/>
</dbReference>
<name>N6TYK2_9HYPH</name>